<sequence>MLYLLVQVFFLRCGEPQRTHFRFGVAVLISVTSSSSFKGDHNECDRLLAAQGCRED</sequence>
<gene>
    <name evidence="1" type="ORF">H6G83_34720</name>
</gene>
<protein>
    <submittedName>
        <fullName evidence="1">Uncharacterized protein</fullName>
    </submittedName>
</protein>
<proteinExistence type="predicted"/>
<evidence type="ECO:0000313" key="1">
    <source>
        <dbReference type="EMBL" id="MBD2505685.1"/>
    </source>
</evidence>
<dbReference type="EMBL" id="JACJSG010000119">
    <property type="protein sequence ID" value="MBD2505685.1"/>
    <property type="molecule type" value="Genomic_DNA"/>
</dbReference>
<keyword evidence="2" id="KW-1185">Reference proteome</keyword>
<organism evidence="1 2">
    <name type="scientific">Anabaena azotica FACHB-119</name>
    <dbReference type="NCBI Taxonomy" id="947527"/>
    <lineage>
        <taxon>Bacteria</taxon>
        <taxon>Bacillati</taxon>
        <taxon>Cyanobacteriota</taxon>
        <taxon>Cyanophyceae</taxon>
        <taxon>Nostocales</taxon>
        <taxon>Nostocaceae</taxon>
        <taxon>Anabaena</taxon>
        <taxon>Anabaena azotica</taxon>
    </lineage>
</organism>
<dbReference type="RefSeq" id="WP_190480714.1">
    <property type="nucleotide sequence ID" value="NZ_JACJSG010000119.1"/>
</dbReference>
<dbReference type="Proteomes" id="UP000661112">
    <property type="component" value="Unassembled WGS sequence"/>
</dbReference>
<reference evidence="1 2" key="1">
    <citation type="journal article" date="2020" name="ISME J.">
        <title>Comparative genomics reveals insights into cyanobacterial evolution and habitat adaptation.</title>
        <authorList>
            <person name="Chen M.Y."/>
            <person name="Teng W.K."/>
            <person name="Zhao L."/>
            <person name="Hu C.X."/>
            <person name="Zhou Y.K."/>
            <person name="Han B.P."/>
            <person name="Song L.R."/>
            <person name="Shu W.S."/>
        </authorList>
    </citation>
    <scope>NUCLEOTIDE SEQUENCE [LARGE SCALE GENOMIC DNA]</scope>
    <source>
        <strain evidence="1 2">FACHB-119</strain>
    </source>
</reference>
<accession>A0ABR8DH03</accession>
<evidence type="ECO:0000313" key="2">
    <source>
        <dbReference type="Proteomes" id="UP000661112"/>
    </source>
</evidence>
<name>A0ABR8DH03_9NOST</name>
<comment type="caution">
    <text evidence="1">The sequence shown here is derived from an EMBL/GenBank/DDBJ whole genome shotgun (WGS) entry which is preliminary data.</text>
</comment>